<proteinExistence type="predicted"/>
<keyword evidence="2" id="KW-1185">Reference proteome</keyword>
<dbReference type="Proteomes" id="UP001617669">
    <property type="component" value="Unassembled WGS sequence"/>
</dbReference>
<protein>
    <recommendedName>
        <fullName evidence="3">Restriction endonuclease</fullName>
    </recommendedName>
</protein>
<dbReference type="RefSeq" id="WP_400883347.1">
    <property type="nucleotide sequence ID" value="NZ_JBIWXY010000002.1"/>
</dbReference>
<evidence type="ECO:0008006" key="3">
    <source>
        <dbReference type="Google" id="ProtNLM"/>
    </source>
</evidence>
<organism evidence="1 2">
    <name type="scientific">Methylobacillus methanolivorans</name>
    <dbReference type="NCBI Taxonomy" id="1848927"/>
    <lineage>
        <taxon>Bacteria</taxon>
        <taxon>Pseudomonadati</taxon>
        <taxon>Pseudomonadota</taxon>
        <taxon>Betaproteobacteria</taxon>
        <taxon>Nitrosomonadales</taxon>
        <taxon>Methylophilaceae</taxon>
        <taxon>Methylobacillus</taxon>
    </lineage>
</organism>
<gene>
    <name evidence="1" type="ORF">ACIKP9_12325</name>
</gene>
<reference evidence="1 2" key="1">
    <citation type="submission" date="2024-11" db="EMBL/GenBank/DDBJ databases">
        <authorList>
            <person name="Kaparullina E.N."/>
            <person name="Delegan Y.A."/>
            <person name="Doronina N.V."/>
        </authorList>
    </citation>
    <scope>NUCLEOTIDE SEQUENCE [LARGE SCALE GENOMIC DNA]</scope>
    <source>
        <strain evidence="1 2">7sh_L</strain>
    </source>
</reference>
<comment type="caution">
    <text evidence="1">The sequence shown here is derived from an EMBL/GenBank/DDBJ whole genome shotgun (WGS) entry which is preliminary data.</text>
</comment>
<sequence>MTNNPSLQDLMTVLNNPMAMNQINLFLATTYEQWVSVLYEQLDSAIERMEDGASYYQKNSNDEDTLTHHLINPLSQLGYNATHDTYTRGHVDIKIIHRSFVWLGEAKIYNSYTKLLDGYQQLTTRYSSGDVNKNQGGMLIYYYGRNTKRMMNAWQRKLGGHDSRINFTDCSRRPELAFISNKIHEVSGLEYRIRHIPVMLRYSPKK</sequence>
<dbReference type="EMBL" id="JBIWXY010000002">
    <property type="protein sequence ID" value="MFJ5447019.1"/>
    <property type="molecule type" value="Genomic_DNA"/>
</dbReference>
<name>A0ABW8GP25_9PROT</name>
<evidence type="ECO:0000313" key="2">
    <source>
        <dbReference type="Proteomes" id="UP001617669"/>
    </source>
</evidence>
<accession>A0ABW8GP25</accession>
<evidence type="ECO:0000313" key="1">
    <source>
        <dbReference type="EMBL" id="MFJ5447019.1"/>
    </source>
</evidence>